<feature type="compositionally biased region" description="Polar residues" evidence="1">
    <location>
        <begin position="37"/>
        <end position="57"/>
    </location>
</feature>
<evidence type="ECO:0000256" key="1">
    <source>
        <dbReference type="SAM" id="MobiDB-lite"/>
    </source>
</evidence>
<dbReference type="GO" id="GO:1904158">
    <property type="term" value="P:axonemal central apparatus assembly"/>
    <property type="evidence" value="ECO:0007669"/>
    <property type="project" value="TreeGrafter"/>
</dbReference>
<dbReference type="GO" id="GO:0005576">
    <property type="term" value="C:extracellular region"/>
    <property type="evidence" value="ECO:0007669"/>
    <property type="project" value="GOC"/>
</dbReference>
<dbReference type="AlphaFoldDB" id="A0AA85BPM3"/>
<dbReference type="Proteomes" id="UP000050791">
    <property type="component" value="Unassembled WGS sequence"/>
</dbReference>
<protein>
    <recommendedName>
        <fullName evidence="4">Sperm-associated antigen 17</fullName>
    </recommendedName>
</protein>
<feature type="compositionally biased region" description="Low complexity" evidence="1">
    <location>
        <begin position="723"/>
        <end position="735"/>
    </location>
</feature>
<evidence type="ECO:0000313" key="2">
    <source>
        <dbReference type="Proteomes" id="UP000050791"/>
    </source>
</evidence>
<feature type="compositionally biased region" description="Basic and acidic residues" evidence="1">
    <location>
        <begin position="84"/>
        <end position="97"/>
    </location>
</feature>
<dbReference type="InterPro" id="IPR026173">
    <property type="entry name" value="SPAG17"/>
</dbReference>
<evidence type="ECO:0000313" key="3">
    <source>
        <dbReference type="WBParaSite" id="SMTH1_68440.1"/>
    </source>
</evidence>
<dbReference type="GO" id="GO:1990716">
    <property type="term" value="C:axonemal central apparatus"/>
    <property type="evidence" value="ECO:0007669"/>
    <property type="project" value="TreeGrafter"/>
</dbReference>
<feature type="compositionally biased region" description="Polar residues" evidence="1">
    <location>
        <begin position="100"/>
        <end position="121"/>
    </location>
</feature>
<dbReference type="GO" id="GO:0003351">
    <property type="term" value="P:epithelial cilium movement involved in extracellular fluid movement"/>
    <property type="evidence" value="ECO:0007669"/>
    <property type="project" value="TreeGrafter"/>
</dbReference>
<sequence>MPSCTSSASCAIRILYPDGAIMERGTTVAEELRRNENPQFTLSNPQEGKQQEINIQSEPAMPSALQVINIQPRKSSSKRKSSRRKIEEKKTEDDARNETGLVSTDIATALTPSSTPRSATNDSDDNLPWLITLLSGERFWFKLIKPLTNISSSVEDTPTTNASDSVSHESVNLDTLSSKRLNDAMKYETYPSKPMESFRAYDPATGETLYTRPEDNLIAVEPHPDSPFKLIVQHADGTRLTQILLASEKLNDECNSVDLNSNANKPQMFIRTECVGFPAVILNKSTGEFEISLFGKSQFSSTFHFTPKGHHILQHFNGGQLNINPDSSVYYTSQSLEIVNLNEPTVYEMRSKDTESLLECTDPHKNVYTVDNWANCNVLLTVGNKKHTVDEDSNTEVNQIYSTELTNENNQQIEDSFHTVLQNKDNADNNEINEPHNNEISNDGCCLYDEHIPRLFYFDPIKRIAIELIHHEEYKCLLRRAHNIQSPRHHINKLTMEEKLMYMNAKSQNTSTSDSDFYEGLYLREPMQNNPKVFGLTLMKSISTNETGKYYVQENIIPEGLSSRDFQTITHSSNSNPHSDIRKLGERAGKGLDIIMPSLEYLGLKLPETNVNLLPAQKGKSIKRENHKFNAYYQALHANVRRFTEFPLITSEINQRFLSVLCAYTEYYLNRLNEWCSQQPTRLSEIMQSELRLFLDPIPTVSSVLSRNKQISDPIENENITDVSSSPSQQTTVSQEISQPTNKYSPARQEAFKLLRQEIEKAMRDRAALRSTHTPNYFRSQEGIGFLLSQIPDVKKLSKLVPELSNLPSRNPKQNDKSTLTEQSTLILSDSPPNIPSPLLRSTENDNELITEKITGNTNNSHLTMNKLIYNDSYKTGMKMSTRETTKKCFYYYDIDPSQIK</sequence>
<feature type="region of interest" description="Disordered" evidence="1">
    <location>
        <begin position="35"/>
        <end position="123"/>
    </location>
</feature>
<evidence type="ECO:0008006" key="4">
    <source>
        <dbReference type="Google" id="ProtNLM"/>
    </source>
</evidence>
<dbReference type="PANTHER" id="PTHR21963">
    <property type="entry name" value="PF6"/>
    <property type="match status" value="1"/>
</dbReference>
<proteinExistence type="predicted"/>
<accession>A0AA85BPM3</accession>
<name>A0AA85BPM3_9TREM</name>
<reference evidence="3" key="1">
    <citation type="submission" date="2023-11" db="UniProtKB">
        <authorList>
            <consortium name="WormBaseParasite"/>
        </authorList>
    </citation>
    <scope>IDENTIFICATION</scope>
</reference>
<feature type="region of interest" description="Disordered" evidence="1">
    <location>
        <begin position="804"/>
        <end position="839"/>
    </location>
</feature>
<organism evidence="2 3">
    <name type="scientific">Schistosoma mattheei</name>
    <dbReference type="NCBI Taxonomy" id="31246"/>
    <lineage>
        <taxon>Eukaryota</taxon>
        <taxon>Metazoa</taxon>
        <taxon>Spiralia</taxon>
        <taxon>Lophotrochozoa</taxon>
        <taxon>Platyhelminthes</taxon>
        <taxon>Trematoda</taxon>
        <taxon>Digenea</taxon>
        <taxon>Strigeidida</taxon>
        <taxon>Schistosomatoidea</taxon>
        <taxon>Schistosomatidae</taxon>
        <taxon>Schistosoma</taxon>
    </lineage>
</organism>
<feature type="compositionally biased region" description="Polar residues" evidence="1">
    <location>
        <begin position="806"/>
        <end position="832"/>
    </location>
</feature>
<feature type="region of interest" description="Disordered" evidence="1">
    <location>
        <begin position="715"/>
        <end position="745"/>
    </location>
</feature>
<dbReference type="PANTHER" id="PTHR21963:SF1">
    <property type="entry name" value="SPERM-ASSOCIATED ANTIGEN 17"/>
    <property type="match status" value="1"/>
</dbReference>
<dbReference type="WBParaSite" id="SMTH1_68440.1">
    <property type="protein sequence ID" value="SMTH1_68440.1"/>
    <property type="gene ID" value="SMTH1_68440"/>
</dbReference>